<keyword evidence="3" id="KW-1185">Reference proteome</keyword>
<evidence type="ECO:0000313" key="3">
    <source>
        <dbReference type="Proteomes" id="UP001500212"/>
    </source>
</evidence>
<evidence type="ECO:0000256" key="1">
    <source>
        <dbReference type="SAM" id="MobiDB-lite"/>
    </source>
</evidence>
<evidence type="ECO:0000313" key="2">
    <source>
        <dbReference type="EMBL" id="GAA4603332.1"/>
    </source>
</evidence>
<dbReference type="CDD" id="cd06558">
    <property type="entry name" value="crotonase-like"/>
    <property type="match status" value="1"/>
</dbReference>
<dbReference type="RefSeq" id="WP_345349186.1">
    <property type="nucleotide sequence ID" value="NZ_BAABHJ010000002.1"/>
</dbReference>
<sequence length="574" mass="62549">MSSLAGEPTAQPNAAAEEPVRPERVDFRTAPPHYRHWRLSLDGPVATLTMDVDEQGGLAPGYELKLNSYDLGVDIELYDAVQRLRFEHPEVRTVVVTGGKDKVFCAGANIRMLASSSHSWKVNFCKFTNETRNGIEDASANSGQTYLAALNGTASGGGYEIALACDHIMLVDDRSSTVSLPELPLLGVLPGTGGLTRVVDKRHVRRDLADYFSTKTEGIGGRKAVQWRLVDEAVPRTAWDRTVAERAAALAERSDRPANAGGIELTALAKTRTDDHIGYRYVSAALDRDRGVVEVTVLGPDGDPPADAAGVHAQGTDFWPLALTRELDDLILDLRTNEIELGTWVFRTKGDAARVLAYDALLLERSGDWLVREIVLYLKRTLKRLDVTSRSLIALIEPGSCFAGSLLELALAADRSFQLAGVFEDVDPDAEPATITVGRMNLGPLPMGNGLSRLATRFHGDADALAAAEAAEGKALPAEDAERLGLVTFIPDDIDWDEEVRIAVEERAGFSPDALTGLEANYRFAGPETMETKIFGRLSAWQNWIFYRPNASGPDGALRRFGTGRRAHFDQKRV</sequence>
<proteinExistence type="predicted"/>
<dbReference type="InterPro" id="IPR017633">
    <property type="entry name" value="Benz-CoA_dihydrodiol_lyase"/>
</dbReference>
<protein>
    <submittedName>
        <fullName evidence="2">2,3-epoxybenzoyl-CoA dihydrolase</fullName>
    </submittedName>
</protein>
<dbReference type="PANTHER" id="PTHR11941:SF54">
    <property type="entry name" value="ENOYL-COA HYDRATASE, MITOCHONDRIAL"/>
    <property type="match status" value="1"/>
</dbReference>
<dbReference type="Pfam" id="PF00378">
    <property type="entry name" value="ECH_1"/>
    <property type="match status" value="1"/>
</dbReference>
<gene>
    <name evidence="2" type="primary">boxC</name>
    <name evidence="2" type="ORF">GCM10023195_10920</name>
</gene>
<dbReference type="NCBIfam" id="TIGR03222">
    <property type="entry name" value="benzo_boxC"/>
    <property type="match status" value="1"/>
</dbReference>
<reference evidence="3" key="1">
    <citation type="journal article" date="2019" name="Int. J. Syst. Evol. Microbiol.">
        <title>The Global Catalogue of Microorganisms (GCM) 10K type strain sequencing project: providing services to taxonomists for standard genome sequencing and annotation.</title>
        <authorList>
            <consortium name="The Broad Institute Genomics Platform"/>
            <consortium name="The Broad Institute Genome Sequencing Center for Infectious Disease"/>
            <person name="Wu L."/>
            <person name="Ma J."/>
        </authorList>
    </citation>
    <scope>NUCLEOTIDE SEQUENCE [LARGE SCALE GENOMIC DNA]</scope>
    <source>
        <strain evidence="3">JCM 17938</strain>
    </source>
</reference>
<feature type="region of interest" description="Disordered" evidence="1">
    <location>
        <begin position="1"/>
        <end position="24"/>
    </location>
</feature>
<dbReference type="InterPro" id="IPR029045">
    <property type="entry name" value="ClpP/crotonase-like_dom_sf"/>
</dbReference>
<dbReference type="Gene3D" id="3.90.226.10">
    <property type="entry name" value="2-enoyl-CoA Hydratase, Chain A, domain 1"/>
    <property type="match status" value="2"/>
</dbReference>
<organism evidence="2 3">
    <name type="scientific">Actinoallomurus liliacearum</name>
    <dbReference type="NCBI Taxonomy" id="1080073"/>
    <lineage>
        <taxon>Bacteria</taxon>
        <taxon>Bacillati</taxon>
        <taxon>Actinomycetota</taxon>
        <taxon>Actinomycetes</taxon>
        <taxon>Streptosporangiales</taxon>
        <taxon>Thermomonosporaceae</taxon>
        <taxon>Actinoallomurus</taxon>
    </lineage>
</organism>
<dbReference type="Proteomes" id="UP001500212">
    <property type="component" value="Unassembled WGS sequence"/>
</dbReference>
<name>A0ABP8TEY4_9ACTN</name>
<dbReference type="EMBL" id="BAABHJ010000002">
    <property type="protein sequence ID" value="GAA4603332.1"/>
    <property type="molecule type" value="Genomic_DNA"/>
</dbReference>
<dbReference type="PANTHER" id="PTHR11941">
    <property type="entry name" value="ENOYL-COA HYDRATASE-RELATED"/>
    <property type="match status" value="1"/>
</dbReference>
<accession>A0ABP8TEY4</accession>
<dbReference type="InterPro" id="IPR001753">
    <property type="entry name" value="Enoyl-CoA_hydra/iso"/>
</dbReference>
<dbReference type="SUPFAM" id="SSF52096">
    <property type="entry name" value="ClpP/crotonase"/>
    <property type="match status" value="2"/>
</dbReference>
<comment type="caution">
    <text evidence="2">The sequence shown here is derived from an EMBL/GenBank/DDBJ whole genome shotgun (WGS) entry which is preliminary data.</text>
</comment>